<comment type="caution">
    <text evidence="2">The sequence shown here is derived from an EMBL/GenBank/DDBJ whole genome shotgun (WGS) entry which is preliminary data.</text>
</comment>
<evidence type="ECO:0008006" key="4">
    <source>
        <dbReference type="Google" id="ProtNLM"/>
    </source>
</evidence>
<evidence type="ECO:0000313" key="2">
    <source>
        <dbReference type="EMBL" id="TJY61340.1"/>
    </source>
</evidence>
<dbReference type="AlphaFoldDB" id="A0A4U0GQW5"/>
<reference evidence="2 3" key="1">
    <citation type="submission" date="2019-04" db="EMBL/GenBank/DDBJ databases">
        <title>Sphingobacterium olei sp. nov., isolated from oil-contaminated soil.</title>
        <authorList>
            <person name="Liu B."/>
        </authorList>
    </citation>
    <scope>NUCLEOTIDE SEQUENCE [LARGE SCALE GENOMIC DNA]</scope>
    <source>
        <strain evidence="2 3">Y3L14</strain>
    </source>
</reference>
<accession>A0A4U0GQW5</accession>
<evidence type="ECO:0000313" key="3">
    <source>
        <dbReference type="Proteomes" id="UP000309872"/>
    </source>
</evidence>
<protein>
    <recommendedName>
        <fullName evidence="4">Outer membrane protein beta-barrel domain-containing protein</fullName>
    </recommendedName>
</protein>
<sequence>MRAYILLLLLPFFLADVVSAQDTLQKSDLTYKGLAYKIMPSNIKLQFAGNIGLFSTGIGYESPNKRWKGDLLYGFVPRRYSGTEPIHSLTVKGKYSTLHREYKEDIHVEWLQMGLWVNYALNEDFFFKLPSYYEPNYYLIRPGLNIGGFLGSEVRYKNWGLYYEVGTTDKYLIHFFKNFPSVQFNHIVSAGLGLVFHLKP</sequence>
<proteinExistence type="predicted"/>
<dbReference type="OrthoDB" id="5381546at2"/>
<organism evidence="2 3">
    <name type="scientific">Sphingobacterium alkalisoli</name>
    <dbReference type="NCBI Taxonomy" id="1874115"/>
    <lineage>
        <taxon>Bacteria</taxon>
        <taxon>Pseudomonadati</taxon>
        <taxon>Bacteroidota</taxon>
        <taxon>Sphingobacteriia</taxon>
        <taxon>Sphingobacteriales</taxon>
        <taxon>Sphingobacteriaceae</taxon>
        <taxon>Sphingobacterium</taxon>
    </lineage>
</organism>
<dbReference type="EMBL" id="SUKA01000010">
    <property type="protein sequence ID" value="TJY61340.1"/>
    <property type="molecule type" value="Genomic_DNA"/>
</dbReference>
<gene>
    <name evidence="2" type="ORF">FAZ19_22235</name>
</gene>
<name>A0A4U0GQW5_9SPHI</name>
<keyword evidence="3" id="KW-1185">Reference proteome</keyword>
<dbReference type="RefSeq" id="WP_136822977.1">
    <property type="nucleotide sequence ID" value="NZ_BMJX01000010.1"/>
</dbReference>
<feature type="chain" id="PRO_5020561406" description="Outer membrane protein beta-barrel domain-containing protein" evidence="1">
    <location>
        <begin position="21"/>
        <end position="200"/>
    </location>
</feature>
<feature type="signal peptide" evidence="1">
    <location>
        <begin position="1"/>
        <end position="20"/>
    </location>
</feature>
<dbReference type="Proteomes" id="UP000309872">
    <property type="component" value="Unassembled WGS sequence"/>
</dbReference>
<keyword evidence="1" id="KW-0732">Signal</keyword>
<evidence type="ECO:0000256" key="1">
    <source>
        <dbReference type="SAM" id="SignalP"/>
    </source>
</evidence>